<proteinExistence type="predicted"/>
<protein>
    <recommendedName>
        <fullName evidence="4">Transcriptional regulator</fullName>
    </recommendedName>
</protein>
<keyword evidence="2" id="KW-0472">Membrane</keyword>
<accession>A0AAU8CW63</accession>
<evidence type="ECO:0000256" key="1">
    <source>
        <dbReference type="SAM" id="MobiDB-lite"/>
    </source>
</evidence>
<name>A0AAU8CW63_9HYPH</name>
<evidence type="ECO:0008006" key="4">
    <source>
        <dbReference type="Google" id="ProtNLM"/>
    </source>
</evidence>
<keyword evidence="2" id="KW-1133">Transmembrane helix</keyword>
<gene>
    <name evidence="3" type="ORF">ABVK50_11355</name>
</gene>
<keyword evidence="2" id="KW-0812">Transmembrane</keyword>
<dbReference type="EMBL" id="CP159253">
    <property type="protein sequence ID" value="XCG51030.1"/>
    <property type="molecule type" value="Genomic_DNA"/>
</dbReference>
<evidence type="ECO:0000256" key="2">
    <source>
        <dbReference type="SAM" id="Phobius"/>
    </source>
</evidence>
<evidence type="ECO:0000313" key="3">
    <source>
        <dbReference type="EMBL" id="XCG51030.1"/>
    </source>
</evidence>
<reference evidence="3" key="1">
    <citation type="submission" date="2024-06" db="EMBL/GenBank/DDBJ databases">
        <title>Mesorhizobium karijinii sp. nov., a symbiont of the iconic Swainsona formosa from arid Australia.</title>
        <authorList>
            <person name="Hill Y.J."/>
            <person name="Watkin E.L.J."/>
            <person name="O'Hara G.W."/>
            <person name="Terpolilli J."/>
            <person name="Tye M.L."/>
            <person name="Kohlmeier M.G."/>
        </authorList>
    </citation>
    <scope>NUCLEOTIDE SEQUENCE</scope>
    <source>
        <strain evidence="3">WSM2240</strain>
    </source>
</reference>
<feature type="transmembrane region" description="Helical" evidence="2">
    <location>
        <begin position="12"/>
        <end position="32"/>
    </location>
</feature>
<sequence>MLQWIADNRELITALTGFGTLLVWVIYLQIFISNYRRQVRATLLIARGPGEGLEARCFLSNMSSGYLQSVLVKIETAAKTLICPVTDMLDLEGEVPADSRLRTRQGPLASGETRDIGSLGT</sequence>
<dbReference type="AlphaFoldDB" id="A0AAU8CW63"/>
<dbReference type="RefSeq" id="WP_353641459.1">
    <property type="nucleotide sequence ID" value="NZ_CP159253.1"/>
</dbReference>
<organism evidence="3">
    <name type="scientific">Mesorhizobium sp. WSM2240</name>
    <dbReference type="NCBI Taxonomy" id="3228851"/>
    <lineage>
        <taxon>Bacteria</taxon>
        <taxon>Pseudomonadati</taxon>
        <taxon>Pseudomonadota</taxon>
        <taxon>Alphaproteobacteria</taxon>
        <taxon>Hyphomicrobiales</taxon>
        <taxon>Phyllobacteriaceae</taxon>
        <taxon>Mesorhizobium</taxon>
    </lineage>
</organism>
<feature type="region of interest" description="Disordered" evidence="1">
    <location>
        <begin position="98"/>
        <end position="121"/>
    </location>
</feature>